<proteinExistence type="predicted"/>
<feature type="compositionally biased region" description="Basic residues" evidence="1">
    <location>
        <begin position="211"/>
        <end position="221"/>
    </location>
</feature>
<accession>A0A4P9ZTN0</accession>
<protein>
    <submittedName>
        <fullName evidence="2">Uncharacterized protein</fullName>
    </submittedName>
</protein>
<feature type="compositionally biased region" description="Basic and acidic residues" evidence="1">
    <location>
        <begin position="198"/>
        <end position="208"/>
    </location>
</feature>
<dbReference type="STRING" id="215637.A0A4P9ZTN0"/>
<dbReference type="Proteomes" id="UP000268162">
    <property type="component" value="Unassembled WGS sequence"/>
</dbReference>
<dbReference type="AlphaFoldDB" id="A0A4P9ZTN0"/>
<organism evidence="2 3">
    <name type="scientific">Dimargaris cristalligena</name>
    <dbReference type="NCBI Taxonomy" id="215637"/>
    <lineage>
        <taxon>Eukaryota</taxon>
        <taxon>Fungi</taxon>
        <taxon>Fungi incertae sedis</taxon>
        <taxon>Zoopagomycota</taxon>
        <taxon>Kickxellomycotina</taxon>
        <taxon>Dimargaritomycetes</taxon>
        <taxon>Dimargaritales</taxon>
        <taxon>Dimargaritaceae</taxon>
        <taxon>Dimargaris</taxon>
    </lineage>
</organism>
<gene>
    <name evidence="2" type="ORF">BJ085DRAFT_35100</name>
</gene>
<keyword evidence="3" id="KW-1185">Reference proteome</keyword>
<feature type="compositionally biased region" description="Low complexity" evidence="1">
    <location>
        <begin position="139"/>
        <end position="153"/>
    </location>
</feature>
<evidence type="ECO:0000313" key="2">
    <source>
        <dbReference type="EMBL" id="RKP36112.1"/>
    </source>
</evidence>
<evidence type="ECO:0000313" key="3">
    <source>
        <dbReference type="Proteomes" id="UP000268162"/>
    </source>
</evidence>
<evidence type="ECO:0000256" key="1">
    <source>
        <dbReference type="SAM" id="MobiDB-lite"/>
    </source>
</evidence>
<dbReference type="EMBL" id="ML002717">
    <property type="protein sequence ID" value="RKP36112.1"/>
    <property type="molecule type" value="Genomic_DNA"/>
</dbReference>
<feature type="region of interest" description="Disordered" evidence="1">
    <location>
        <begin position="1"/>
        <end position="170"/>
    </location>
</feature>
<feature type="compositionally biased region" description="Basic and acidic residues" evidence="1">
    <location>
        <begin position="272"/>
        <end position="282"/>
    </location>
</feature>
<sequence>MVTLRSRTKPPPPAAAAATIPLTDKAKGKVSETPIRSPRKRRSLGPADSSHVSPPKVAKATPSARSRPARATTTTTTSSPRRHSTGATQPKGKARSKPRPPQVPATTRRPRRTKPNNNSTNEPISPPAATDAPGGAEESSIVVSSRPTSTTPPTSSPLPQPLYRSRGVDEDSLERLGQYDKLLKFDASAVTTIPTRKSSLENLKDDPPRLSQRKRQPRPTRTRGQSLDESAITEVARARNTKSDPSKRAPSTRSHPRLRDQPEIAPNEQSEETERANDEIKQKFAEIDAFELAEETVY</sequence>
<feature type="region of interest" description="Disordered" evidence="1">
    <location>
        <begin position="182"/>
        <end position="282"/>
    </location>
</feature>
<feature type="compositionally biased region" description="Low complexity" evidence="1">
    <location>
        <begin position="58"/>
        <end position="79"/>
    </location>
</feature>
<name>A0A4P9ZTN0_9FUNG</name>
<reference evidence="3" key="1">
    <citation type="journal article" date="2018" name="Nat. Microbiol.">
        <title>Leveraging single-cell genomics to expand the fungal tree of life.</title>
        <authorList>
            <person name="Ahrendt S.R."/>
            <person name="Quandt C.A."/>
            <person name="Ciobanu D."/>
            <person name="Clum A."/>
            <person name="Salamov A."/>
            <person name="Andreopoulos B."/>
            <person name="Cheng J.F."/>
            <person name="Woyke T."/>
            <person name="Pelin A."/>
            <person name="Henrissat B."/>
            <person name="Reynolds N.K."/>
            <person name="Benny G.L."/>
            <person name="Smith M.E."/>
            <person name="James T.Y."/>
            <person name="Grigoriev I.V."/>
        </authorList>
    </citation>
    <scope>NUCLEOTIDE SEQUENCE [LARGE SCALE GENOMIC DNA]</scope>
    <source>
        <strain evidence="3">RSA 468</strain>
    </source>
</reference>